<feature type="compositionally biased region" description="Low complexity" evidence="1">
    <location>
        <begin position="306"/>
        <end position="341"/>
    </location>
</feature>
<dbReference type="Proteomes" id="UP000193642">
    <property type="component" value="Unassembled WGS sequence"/>
</dbReference>
<evidence type="ECO:0000256" key="1">
    <source>
        <dbReference type="SAM" id="MobiDB-lite"/>
    </source>
</evidence>
<proteinExistence type="predicted"/>
<name>A0A1Y2CZ01_9FUNG</name>
<feature type="compositionally biased region" description="Polar residues" evidence="1">
    <location>
        <begin position="72"/>
        <end position="85"/>
    </location>
</feature>
<feature type="compositionally biased region" description="Low complexity" evidence="1">
    <location>
        <begin position="33"/>
        <end position="52"/>
    </location>
</feature>
<gene>
    <name evidence="2" type="ORF">BCR33DRAFT_408550</name>
</gene>
<evidence type="ECO:0000313" key="2">
    <source>
        <dbReference type="EMBL" id="ORY52106.1"/>
    </source>
</evidence>
<feature type="region of interest" description="Disordered" evidence="1">
    <location>
        <begin position="293"/>
        <end position="356"/>
    </location>
</feature>
<sequence length="356" mass="37062">MLERLNAELTTKLETLTGESQASDKIATKPDEQQAQLPVIQQIQQQQQQQAPAVPPSPSPSSKRPREDEQVPPSTTSLVSTQQPETLADESVAKRVRVADAVEETSTKPEVPTADAVVASTATLTATPAPVKIQRAPGVTPSATPAVQILPQTPLPETPKPAEVVKDKASTLNEILQKKMANLKKEGIASGSSSPAQQAVVTEPTPVVATTIASATPVGIEVSIPPNQSAFATTSAFASVSGVLGKGNVRIRPPGEQAPVVAVTSPAVPVAVRPVRGRPVQQNTARQAIQQIQYQQNPQTPGAAVRPGTLLRRPPRGGSINSSPVGGAPPIQQIGQQQQQGLGRGQGRGVRPPPQG</sequence>
<evidence type="ECO:0000313" key="3">
    <source>
        <dbReference type="Proteomes" id="UP000193642"/>
    </source>
</evidence>
<feature type="region of interest" description="Disordered" evidence="1">
    <location>
        <begin position="1"/>
        <end position="92"/>
    </location>
</feature>
<comment type="caution">
    <text evidence="2">The sequence shown here is derived from an EMBL/GenBank/DDBJ whole genome shotgun (WGS) entry which is preliminary data.</text>
</comment>
<reference evidence="2 3" key="1">
    <citation type="submission" date="2016-07" db="EMBL/GenBank/DDBJ databases">
        <title>Pervasive Adenine N6-methylation of Active Genes in Fungi.</title>
        <authorList>
            <consortium name="DOE Joint Genome Institute"/>
            <person name="Mondo S.J."/>
            <person name="Dannebaum R.O."/>
            <person name="Kuo R.C."/>
            <person name="Labutti K."/>
            <person name="Haridas S."/>
            <person name="Kuo A."/>
            <person name="Salamov A."/>
            <person name="Ahrendt S.R."/>
            <person name="Lipzen A."/>
            <person name="Sullivan W."/>
            <person name="Andreopoulos W.B."/>
            <person name="Clum A."/>
            <person name="Lindquist E."/>
            <person name="Daum C."/>
            <person name="Ramamoorthy G.K."/>
            <person name="Gryganskyi A."/>
            <person name="Culley D."/>
            <person name="Magnuson J.K."/>
            <person name="James T.Y."/>
            <person name="O'Malley M.A."/>
            <person name="Stajich J.E."/>
            <person name="Spatafora J.W."/>
            <person name="Visel A."/>
            <person name="Grigoriev I.V."/>
        </authorList>
    </citation>
    <scope>NUCLEOTIDE SEQUENCE [LARGE SCALE GENOMIC DNA]</scope>
    <source>
        <strain evidence="2 3">JEL800</strain>
    </source>
</reference>
<keyword evidence="3" id="KW-1185">Reference proteome</keyword>
<organism evidence="2 3">
    <name type="scientific">Rhizoclosmatium globosum</name>
    <dbReference type="NCBI Taxonomy" id="329046"/>
    <lineage>
        <taxon>Eukaryota</taxon>
        <taxon>Fungi</taxon>
        <taxon>Fungi incertae sedis</taxon>
        <taxon>Chytridiomycota</taxon>
        <taxon>Chytridiomycota incertae sedis</taxon>
        <taxon>Chytridiomycetes</taxon>
        <taxon>Chytridiales</taxon>
        <taxon>Chytriomycetaceae</taxon>
        <taxon>Rhizoclosmatium</taxon>
    </lineage>
</organism>
<dbReference type="EMBL" id="MCGO01000004">
    <property type="protein sequence ID" value="ORY52106.1"/>
    <property type="molecule type" value="Genomic_DNA"/>
</dbReference>
<feature type="compositionally biased region" description="Low complexity" evidence="1">
    <location>
        <begin position="8"/>
        <end position="19"/>
    </location>
</feature>
<protein>
    <submittedName>
        <fullName evidence="2">Uncharacterized protein</fullName>
    </submittedName>
</protein>
<dbReference type="OrthoDB" id="343070at2759"/>
<accession>A0A1Y2CZ01</accession>
<dbReference type="AlphaFoldDB" id="A0A1Y2CZ01"/>